<dbReference type="SUPFAM" id="SSF49879">
    <property type="entry name" value="SMAD/FHA domain"/>
    <property type="match status" value="1"/>
</dbReference>
<feature type="domain" description="FHA" evidence="2">
    <location>
        <begin position="53"/>
        <end position="110"/>
    </location>
</feature>
<feature type="compositionally biased region" description="Basic and acidic residues" evidence="1">
    <location>
        <begin position="322"/>
        <end position="331"/>
    </location>
</feature>
<feature type="region of interest" description="Disordered" evidence="1">
    <location>
        <begin position="295"/>
        <end position="537"/>
    </location>
</feature>
<dbReference type="Gene3D" id="2.60.200.20">
    <property type="match status" value="1"/>
</dbReference>
<feature type="compositionally biased region" description="Polar residues" evidence="1">
    <location>
        <begin position="166"/>
        <end position="180"/>
    </location>
</feature>
<dbReference type="AlphaFoldDB" id="A0AA38P830"/>
<feature type="compositionally biased region" description="Low complexity" evidence="1">
    <location>
        <begin position="188"/>
        <end position="209"/>
    </location>
</feature>
<dbReference type="InterPro" id="IPR008984">
    <property type="entry name" value="SMAD_FHA_dom_sf"/>
</dbReference>
<organism evidence="3 4">
    <name type="scientific">Lentinula raphanica</name>
    <dbReference type="NCBI Taxonomy" id="153919"/>
    <lineage>
        <taxon>Eukaryota</taxon>
        <taxon>Fungi</taxon>
        <taxon>Dikarya</taxon>
        <taxon>Basidiomycota</taxon>
        <taxon>Agaricomycotina</taxon>
        <taxon>Agaricomycetes</taxon>
        <taxon>Agaricomycetidae</taxon>
        <taxon>Agaricales</taxon>
        <taxon>Marasmiineae</taxon>
        <taxon>Omphalotaceae</taxon>
        <taxon>Lentinula</taxon>
    </lineage>
</organism>
<feature type="region of interest" description="Disordered" evidence="1">
    <location>
        <begin position="160"/>
        <end position="216"/>
    </location>
</feature>
<proteinExistence type="predicted"/>
<name>A0AA38P830_9AGAR</name>
<evidence type="ECO:0000259" key="2">
    <source>
        <dbReference type="PROSITE" id="PS50006"/>
    </source>
</evidence>
<sequence length="664" mass="71938">MLDDDIQYLGMKTTPLPRARSVKSVTEFTLHVEKNGDERGYRMIFRKANANTIIVGRKPLAEHSSSSVYDAENSNASFRCPVVSRNHAEIKFSDGLLYVTDTLSRYGTHIRKPLETTSKMIPTQTPVQIEDGDVITFGRSVGKINDIVRPIVARVELGYSAPTPLTPTNKTQNKRNSVTSGRYGLRISDTSDGEASSNSSNDSSASDQPSDNDSDVVEVHPPLLAIVPSVHSTLRRFMLPTFNTTRTSSKDCPSPASLSASSPLSSSPTSLRKLGVKANEDVFDDNVARRNDIFDFGSPFEPDNVTAEKDRGTPSSTIRSKYSFDQKKRIFFDTPMRPGRRDKALRRSSHSRSTSPTGSAAPSSPQFPTTKNIGNDTTATSPVFRFALPDDDPFWPPLSSPPPLPSNSPPLLLSNQTSSHDQSASHNATVHNSKEQLTPPSGFQYPSMVDNCAQSPSHPKALSIGDLPAEEEVARESQQSSSQESPFAGHAEEEDIIFSPQEDSLELPRDPSSQPEAHQNDGAHGFEGGLESHVLGGSDAGDFSSAITALHEESLLEMDEQAFDEAHGDHAAVNGKNEESQVKNVQTSSNEVKALPGPATNVVQRAAAALSSLKERLSGSNSDYTSSGHGDVSVSPVSETRVKQLEDQLLSIKVVNIHFTGCRR</sequence>
<dbReference type="PROSITE" id="PS50006">
    <property type="entry name" value="FHA_DOMAIN"/>
    <property type="match status" value="1"/>
</dbReference>
<protein>
    <recommendedName>
        <fullName evidence="2">FHA domain-containing protein</fullName>
    </recommendedName>
</protein>
<feature type="region of interest" description="Disordered" evidence="1">
    <location>
        <begin position="244"/>
        <end position="271"/>
    </location>
</feature>
<feature type="compositionally biased region" description="Basic residues" evidence="1">
    <location>
        <begin position="338"/>
        <end position="350"/>
    </location>
</feature>
<feature type="compositionally biased region" description="Low complexity" evidence="1">
    <location>
        <begin position="253"/>
        <end position="271"/>
    </location>
</feature>
<reference evidence="3" key="1">
    <citation type="submission" date="2022-08" db="EMBL/GenBank/DDBJ databases">
        <authorList>
            <consortium name="DOE Joint Genome Institute"/>
            <person name="Min B."/>
            <person name="Riley R."/>
            <person name="Sierra-Patev S."/>
            <person name="Naranjo-Ortiz M."/>
            <person name="Looney B."/>
            <person name="Konkel Z."/>
            <person name="Slot J.C."/>
            <person name="Sakamoto Y."/>
            <person name="Steenwyk J.L."/>
            <person name="Rokas A."/>
            <person name="Carro J."/>
            <person name="Camarero S."/>
            <person name="Ferreira P."/>
            <person name="Molpeceres G."/>
            <person name="Ruiz-Duenas F.J."/>
            <person name="Serrano A."/>
            <person name="Henrissat B."/>
            <person name="Drula E."/>
            <person name="Hughes K.W."/>
            <person name="Mata J.L."/>
            <person name="Ishikawa N.K."/>
            <person name="Vargas-Isla R."/>
            <person name="Ushijima S."/>
            <person name="Smith C.A."/>
            <person name="Ahrendt S."/>
            <person name="Andreopoulos W."/>
            <person name="He G."/>
            <person name="Labutti K."/>
            <person name="Lipzen A."/>
            <person name="Ng V."/>
            <person name="Sandor L."/>
            <person name="Barry K."/>
            <person name="Martinez A.T."/>
            <person name="Xiao Y."/>
            <person name="Gibbons J.G."/>
            <person name="Terashima K."/>
            <person name="Hibbett D.S."/>
            <person name="Grigoriev I.V."/>
        </authorList>
    </citation>
    <scope>NUCLEOTIDE SEQUENCE</scope>
    <source>
        <strain evidence="3">TFB9207</strain>
    </source>
</reference>
<evidence type="ECO:0000313" key="4">
    <source>
        <dbReference type="Proteomes" id="UP001163846"/>
    </source>
</evidence>
<evidence type="ECO:0000313" key="3">
    <source>
        <dbReference type="EMBL" id="KAJ3838072.1"/>
    </source>
</evidence>
<dbReference type="EMBL" id="MU806204">
    <property type="protein sequence ID" value="KAJ3838072.1"/>
    <property type="molecule type" value="Genomic_DNA"/>
</dbReference>
<keyword evidence="4" id="KW-1185">Reference proteome</keyword>
<comment type="caution">
    <text evidence="3">The sequence shown here is derived from an EMBL/GenBank/DDBJ whole genome shotgun (WGS) entry which is preliminary data.</text>
</comment>
<feature type="compositionally biased region" description="Polar residues" evidence="1">
    <location>
        <begin position="366"/>
        <end position="381"/>
    </location>
</feature>
<evidence type="ECO:0000256" key="1">
    <source>
        <dbReference type="SAM" id="MobiDB-lite"/>
    </source>
</evidence>
<dbReference type="Pfam" id="PF00498">
    <property type="entry name" value="FHA"/>
    <property type="match status" value="1"/>
</dbReference>
<gene>
    <name evidence="3" type="ORF">F5878DRAFT_188222</name>
</gene>
<accession>A0AA38P830</accession>
<feature type="compositionally biased region" description="Polar residues" evidence="1">
    <location>
        <begin position="416"/>
        <end position="441"/>
    </location>
</feature>
<dbReference type="InterPro" id="IPR000253">
    <property type="entry name" value="FHA_dom"/>
</dbReference>
<feature type="compositionally biased region" description="Pro residues" evidence="1">
    <location>
        <begin position="394"/>
        <end position="408"/>
    </location>
</feature>
<dbReference type="Proteomes" id="UP001163846">
    <property type="component" value="Unassembled WGS sequence"/>
</dbReference>
<feature type="compositionally biased region" description="Low complexity" evidence="1">
    <location>
        <begin position="351"/>
        <end position="364"/>
    </location>
</feature>
<feature type="compositionally biased region" description="Low complexity" evidence="1">
    <location>
        <begin position="476"/>
        <end position="485"/>
    </location>
</feature>